<proteinExistence type="inferred from homology"/>
<feature type="transmembrane region" description="Helical" evidence="9">
    <location>
        <begin position="251"/>
        <end position="273"/>
    </location>
</feature>
<evidence type="ECO:0000256" key="7">
    <source>
        <dbReference type="ARBA" id="ARBA00022989"/>
    </source>
</evidence>
<dbReference type="InterPro" id="IPR004685">
    <property type="entry name" value="Brnchd-chn_aa_trnsp_Livcs"/>
</dbReference>
<evidence type="ECO:0000256" key="8">
    <source>
        <dbReference type="ARBA" id="ARBA00023136"/>
    </source>
</evidence>
<dbReference type="GO" id="GO:0015818">
    <property type="term" value="P:isoleucine transport"/>
    <property type="evidence" value="ECO:0007669"/>
    <property type="project" value="TreeGrafter"/>
</dbReference>
<dbReference type="GO" id="GO:0015820">
    <property type="term" value="P:L-leucine transport"/>
    <property type="evidence" value="ECO:0007669"/>
    <property type="project" value="TreeGrafter"/>
</dbReference>
<dbReference type="AlphaFoldDB" id="A0A1G5FLC2"/>
<feature type="transmembrane region" description="Helical" evidence="9">
    <location>
        <begin position="147"/>
        <end position="165"/>
    </location>
</feature>
<sequence length="468" mass="48563">MLTSLVCVNEELESNSQASVILVIESVEVTPVNNERKDIIVAGAALFAMFFGAGNLIFPPALGFLSGTSWFFCMLGFFITGVGLPILGVAALAKSGGSLDRFAGRVSPLFAKVMGTAIVLAIGPFLAIPRTGATVYEIGIKPLFPGVSPLTASIAFFAITLFFALKPSSIVDKIGKYLTPILLLIIGMIIIKGVASPMGHAVGKGLTQPLSRGFIEGYQTMDALASILFAGLILSAITAKGYKTAEEQIKLTCKAGLIAGTGLMLVYGGLLYLGATASGTFEAGISKADLIVSITNTIFGAAGQTAMCLAVSAACLTTSIGLAAVVGSWFEKLTHGKLSYEPVVIVTVIFSALIAVSGVEKIVNFSVPLLIIAYPIVIILIALTLLGRNLSSAVFKGAVTGCLIVSVFDALAFLKISTGAAGKLIAKLPFADSGFAWILPALFCAVVMELISTSMHHKPLNQSTLPKS</sequence>
<comment type="similarity">
    <text evidence="2">Belongs to the branched chain amino acid transporter family.</text>
</comment>
<protein>
    <submittedName>
        <fullName evidence="10">Branched-chain amino acid:cation transporter, LIVCS family</fullName>
    </submittedName>
</protein>
<dbReference type="GO" id="GO:0015188">
    <property type="term" value="F:L-isoleucine transmembrane transporter activity"/>
    <property type="evidence" value="ECO:0007669"/>
    <property type="project" value="TreeGrafter"/>
</dbReference>
<keyword evidence="11" id="KW-1185">Reference proteome</keyword>
<feature type="transmembrane region" description="Helical" evidence="9">
    <location>
        <begin position="177"/>
        <end position="198"/>
    </location>
</feature>
<dbReference type="STRING" id="419481.SAMN05216233_108104"/>
<feature type="transmembrane region" description="Helical" evidence="9">
    <location>
        <begin position="69"/>
        <end position="93"/>
    </location>
</feature>
<feature type="transmembrane region" description="Helical" evidence="9">
    <location>
        <begin position="393"/>
        <end position="414"/>
    </location>
</feature>
<feature type="transmembrane region" description="Helical" evidence="9">
    <location>
        <begin position="109"/>
        <end position="127"/>
    </location>
</feature>
<accession>A0A1G5FLC2</accession>
<organism evidence="10 11">
    <name type="scientific">Desulfoluna spongiiphila</name>
    <dbReference type="NCBI Taxonomy" id="419481"/>
    <lineage>
        <taxon>Bacteria</taxon>
        <taxon>Pseudomonadati</taxon>
        <taxon>Thermodesulfobacteriota</taxon>
        <taxon>Desulfobacteria</taxon>
        <taxon>Desulfobacterales</taxon>
        <taxon>Desulfolunaceae</taxon>
        <taxon>Desulfoluna</taxon>
    </lineage>
</organism>
<evidence type="ECO:0000313" key="11">
    <source>
        <dbReference type="Proteomes" id="UP000198870"/>
    </source>
</evidence>
<keyword evidence="8 9" id="KW-0472">Membrane</keyword>
<dbReference type="GO" id="GO:0005886">
    <property type="term" value="C:plasma membrane"/>
    <property type="evidence" value="ECO:0007669"/>
    <property type="project" value="UniProtKB-SubCell"/>
</dbReference>
<dbReference type="PANTHER" id="PTHR30588">
    <property type="entry name" value="BRANCHED-CHAIN AMINO ACID TRANSPORT SYSTEM 2 CARRIER PROTEIN"/>
    <property type="match status" value="1"/>
</dbReference>
<evidence type="ECO:0000256" key="1">
    <source>
        <dbReference type="ARBA" id="ARBA00004651"/>
    </source>
</evidence>
<comment type="subcellular location">
    <subcellularLocation>
        <location evidence="1">Cell membrane</location>
        <topology evidence="1">Multi-pass membrane protein</topology>
    </subcellularLocation>
</comment>
<feature type="transmembrane region" description="Helical" evidence="9">
    <location>
        <begin position="309"/>
        <end position="330"/>
    </location>
</feature>
<evidence type="ECO:0000256" key="6">
    <source>
        <dbReference type="ARBA" id="ARBA00022970"/>
    </source>
</evidence>
<keyword evidence="6" id="KW-0029">Amino-acid transport</keyword>
<feature type="transmembrane region" description="Helical" evidence="9">
    <location>
        <begin position="365"/>
        <end position="386"/>
    </location>
</feature>
<evidence type="ECO:0000256" key="2">
    <source>
        <dbReference type="ARBA" id="ARBA00008540"/>
    </source>
</evidence>
<evidence type="ECO:0000313" key="10">
    <source>
        <dbReference type="EMBL" id="SCY39388.1"/>
    </source>
</evidence>
<feature type="transmembrane region" description="Helical" evidence="9">
    <location>
        <begin position="218"/>
        <end position="239"/>
    </location>
</feature>
<evidence type="ECO:0000256" key="5">
    <source>
        <dbReference type="ARBA" id="ARBA00022692"/>
    </source>
</evidence>
<gene>
    <name evidence="10" type="ORF">SAMN05216233_108104</name>
</gene>
<keyword evidence="5 9" id="KW-0812">Transmembrane</keyword>
<dbReference type="NCBIfam" id="TIGR00796">
    <property type="entry name" value="livcs"/>
    <property type="match status" value="1"/>
</dbReference>
<dbReference type="Proteomes" id="UP000198870">
    <property type="component" value="Unassembled WGS sequence"/>
</dbReference>
<dbReference type="EMBL" id="FMUX01000008">
    <property type="protein sequence ID" value="SCY39388.1"/>
    <property type="molecule type" value="Genomic_DNA"/>
</dbReference>
<dbReference type="GO" id="GO:0015190">
    <property type="term" value="F:L-leucine transmembrane transporter activity"/>
    <property type="evidence" value="ECO:0007669"/>
    <property type="project" value="TreeGrafter"/>
</dbReference>
<feature type="transmembrane region" description="Helical" evidence="9">
    <location>
        <begin position="39"/>
        <end position="57"/>
    </location>
</feature>
<name>A0A1G5FLC2_9BACT</name>
<reference evidence="10 11" key="1">
    <citation type="submission" date="2016-10" db="EMBL/GenBank/DDBJ databases">
        <authorList>
            <person name="de Groot N.N."/>
        </authorList>
    </citation>
    <scope>NUCLEOTIDE SEQUENCE [LARGE SCALE GENOMIC DNA]</scope>
    <source>
        <strain evidence="10 11">AA1</strain>
    </source>
</reference>
<keyword evidence="3" id="KW-0813">Transport</keyword>
<dbReference type="Pfam" id="PF05525">
    <property type="entry name" value="Branch_AA_trans"/>
    <property type="match status" value="1"/>
</dbReference>
<evidence type="ECO:0000256" key="9">
    <source>
        <dbReference type="SAM" id="Phobius"/>
    </source>
</evidence>
<feature type="transmembrane region" description="Helical" evidence="9">
    <location>
        <begin position="342"/>
        <end position="359"/>
    </location>
</feature>
<keyword evidence="4" id="KW-1003">Cell membrane</keyword>
<evidence type="ECO:0000256" key="4">
    <source>
        <dbReference type="ARBA" id="ARBA00022475"/>
    </source>
</evidence>
<dbReference type="PANTHER" id="PTHR30588:SF0">
    <property type="entry name" value="BRANCHED-CHAIN AMINO ACID PERMEASE BRNQ"/>
    <property type="match status" value="1"/>
</dbReference>
<dbReference type="GO" id="GO:0005304">
    <property type="term" value="F:L-valine transmembrane transporter activity"/>
    <property type="evidence" value="ECO:0007669"/>
    <property type="project" value="TreeGrafter"/>
</dbReference>
<keyword evidence="7 9" id="KW-1133">Transmembrane helix</keyword>
<evidence type="ECO:0000256" key="3">
    <source>
        <dbReference type="ARBA" id="ARBA00022448"/>
    </source>
</evidence>
<feature type="transmembrane region" description="Helical" evidence="9">
    <location>
        <begin position="434"/>
        <end position="451"/>
    </location>
</feature>